<protein>
    <submittedName>
        <fullName evidence="1">Uncharacterized protein</fullName>
    </submittedName>
</protein>
<evidence type="ECO:0000313" key="2">
    <source>
        <dbReference type="EMBL" id="CAF3578726.1"/>
    </source>
</evidence>
<keyword evidence="3" id="KW-1185">Reference proteome</keyword>
<name>A0A813SEF6_9BILA</name>
<reference evidence="1" key="1">
    <citation type="submission" date="2021-02" db="EMBL/GenBank/DDBJ databases">
        <authorList>
            <person name="Nowell W R."/>
        </authorList>
    </citation>
    <scope>NUCLEOTIDE SEQUENCE</scope>
</reference>
<dbReference type="AlphaFoldDB" id="A0A813SEF6"/>
<evidence type="ECO:0000313" key="1">
    <source>
        <dbReference type="EMBL" id="CAF0794274.1"/>
    </source>
</evidence>
<dbReference type="Proteomes" id="UP000663829">
    <property type="component" value="Unassembled WGS sequence"/>
</dbReference>
<dbReference type="EMBL" id="CAJOBC010000378">
    <property type="protein sequence ID" value="CAF3578726.1"/>
    <property type="molecule type" value="Genomic_DNA"/>
</dbReference>
<evidence type="ECO:0000313" key="3">
    <source>
        <dbReference type="Proteomes" id="UP000663829"/>
    </source>
</evidence>
<gene>
    <name evidence="1" type="ORF">GPM918_LOCUS3166</name>
    <name evidence="2" type="ORF">SRO942_LOCUS3166</name>
</gene>
<dbReference type="EMBL" id="CAJNOQ010000378">
    <property type="protein sequence ID" value="CAF0794274.1"/>
    <property type="molecule type" value="Genomic_DNA"/>
</dbReference>
<dbReference type="Proteomes" id="UP000681722">
    <property type="component" value="Unassembled WGS sequence"/>
</dbReference>
<comment type="caution">
    <text evidence="1">The sequence shown here is derived from an EMBL/GenBank/DDBJ whole genome shotgun (WGS) entry which is preliminary data.</text>
</comment>
<sequence length="150" mass="17829">MNSMVSHSKADIGLTNRQRFRGEPPASTIRNCEDPAQPQQTLPEIKRTNASINQDYNKNFVRITIKIPQMKTSFNLRKFCREPKNGILTEATYHANRINFEFILNRGKSNELKYQYSNREAFRGPIEYNKSYLKYRDEYVVWFIHKTESW</sequence>
<dbReference type="OrthoDB" id="10028043at2759"/>
<organism evidence="1 3">
    <name type="scientific">Didymodactylos carnosus</name>
    <dbReference type="NCBI Taxonomy" id="1234261"/>
    <lineage>
        <taxon>Eukaryota</taxon>
        <taxon>Metazoa</taxon>
        <taxon>Spiralia</taxon>
        <taxon>Gnathifera</taxon>
        <taxon>Rotifera</taxon>
        <taxon>Eurotatoria</taxon>
        <taxon>Bdelloidea</taxon>
        <taxon>Philodinida</taxon>
        <taxon>Philodinidae</taxon>
        <taxon>Didymodactylos</taxon>
    </lineage>
</organism>
<accession>A0A813SEF6</accession>
<proteinExistence type="predicted"/>